<sequence length="651" mass="71871">MTNRYARRAEVSSRILLVALLVWQATFLSGCAVVSATTTSPSRYLAERRADVLTTGRLSNTAREALRIVGIENCREAPAACRDRLGEATGLTQEQRLSALSELWLEAALAADKEFGRWPTASARDPVLDAWIECARHAWAYLFFTERQPAQRAFEEQQMQVRDYYNYAVQRTVERLFLYHAKEAAASNGAPRMVSQWQLSIDAGPLVQKEQGAPQHLFAASALRFDGLRNTYRRGGLGATLVAELAPPVAQTKDVPFLQSRYPVGTAVLSFEGRSLSEVLTTHSIELRLYDPYRTAQVKLAGQEVPLAANFTAGYGLWLARSGFSTQALRSLFGMNEGIVRPRIHLMQPYDPDRGVVILLHGFASSPEAWVNVANEVMGDEVLRQNYQIWQVYYPTNAPVLLNLYMIREAILQTLSRFDPRGDALGSHDVVLVGHSLGGVLARLLVSDSGEAVWQALPDHLGDYRDKNEALRTGLGKYVEFSALPQVERAVFIAAPHRGTPFAVGALATIISDLIAFPKALQDQISGVRDALVQAEPFKEGEALPPVPNSIDTLSDKDPVVRVLAQLPIDARVRYHSIIARENTEGALAESMDGVVPYASSHLDGADSELIVVSRHSVQENPKAILEVRRILHLDLQARPTPSRQRSSAPR</sequence>
<organism evidence="1 2">
    <name type="scientific">Variovorax dokdonensis</name>
    <dbReference type="NCBI Taxonomy" id="344883"/>
    <lineage>
        <taxon>Bacteria</taxon>
        <taxon>Pseudomonadati</taxon>
        <taxon>Pseudomonadota</taxon>
        <taxon>Betaproteobacteria</taxon>
        <taxon>Burkholderiales</taxon>
        <taxon>Comamonadaceae</taxon>
        <taxon>Variovorax</taxon>
    </lineage>
</organism>
<protein>
    <submittedName>
        <fullName evidence="1">Alpha/beta fold hydrolase</fullName>
    </submittedName>
</protein>
<name>A0ABT7N928_9BURK</name>
<accession>A0ABT7N928</accession>
<evidence type="ECO:0000313" key="2">
    <source>
        <dbReference type="Proteomes" id="UP001174908"/>
    </source>
</evidence>
<comment type="caution">
    <text evidence="1">The sequence shown here is derived from an EMBL/GenBank/DDBJ whole genome shotgun (WGS) entry which is preliminary data.</text>
</comment>
<dbReference type="InterPro" id="IPR029058">
    <property type="entry name" value="AB_hydrolase_fold"/>
</dbReference>
<evidence type="ECO:0000313" key="1">
    <source>
        <dbReference type="EMBL" id="MDM0044438.1"/>
    </source>
</evidence>
<dbReference type="GO" id="GO:0016787">
    <property type="term" value="F:hydrolase activity"/>
    <property type="evidence" value="ECO:0007669"/>
    <property type="project" value="UniProtKB-KW"/>
</dbReference>
<dbReference type="Proteomes" id="UP001174908">
    <property type="component" value="Unassembled WGS sequence"/>
</dbReference>
<dbReference type="EMBL" id="JASZYV010000001">
    <property type="protein sequence ID" value="MDM0044438.1"/>
    <property type="molecule type" value="Genomic_DNA"/>
</dbReference>
<dbReference type="RefSeq" id="WP_286659476.1">
    <property type="nucleotide sequence ID" value="NZ_JASZYV010000001.1"/>
</dbReference>
<keyword evidence="1" id="KW-0378">Hydrolase</keyword>
<dbReference type="SUPFAM" id="SSF53474">
    <property type="entry name" value="alpha/beta-Hydrolases"/>
    <property type="match status" value="1"/>
</dbReference>
<dbReference type="Gene3D" id="3.40.50.1820">
    <property type="entry name" value="alpha/beta hydrolase"/>
    <property type="match status" value="1"/>
</dbReference>
<dbReference type="PROSITE" id="PS51257">
    <property type="entry name" value="PROKAR_LIPOPROTEIN"/>
    <property type="match status" value="1"/>
</dbReference>
<keyword evidence="2" id="KW-1185">Reference proteome</keyword>
<gene>
    <name evidence="1" type="ORF">QTH91_08110</name>
</gene>
<proteinExistence type="predicted"/>
<reference evidence="1" key="1">
    <citation type="submission" date="2023-06" db="EMBL/GenBank/DDBJ databases">
        <authorList>
            <person name="Jiang Y."/>
            <person name="Liu Q."/>
        </authorList>
    </citation>
    <scope>NUCLEOTIDE SEQUENCE</scope>
    <source>
        <strain evidence="1">CGMCC 1.12089</strain>
    </source>
</reference>